<evidence type="ECO:0000256" key="3">
    <source>
        <dbReference type="SAM" id="SignalP"/>
    </source>
</evidence>
<feature type="region of interest" description="Disordered" evidence="1">
    <location>
        <begin position="231"/>
        <end position="256"/>
    </location>
</feature>
<dbReference type="AlphaFoldDB" id="A0AAD6U0L9"/>
<keyword evidence="2" id="KW-1133">Transmembrane helix</keyword>
<feature type="transmembrane region" description="Helical" evidence="2">
    <location>
        <begin position="78"/>
        <end position="99"/>
    </location>
</feature>
<name>A0AAD6U0L9_9AGAR</name>
<sequence length="256" mass="27016">MHRWTTLLCLVLHHARASLAQPARIALSVLHATDARPAPRPPASINTVLALVPAPLHAQVAPIATALAATPPPVQPEAIVVAGILLAVLVAAAVLLGLMQLTRHYHCHRCRAGPAEQARLLAGADPRWSGGWDSEEPQEECAPPPPYRAPPPYRTALAESASKDVPSLRAPQIEAGSGSLNRLRCVLVLLEPAPTPRVSSESLLSSRPPLNFRPFAAAVPIVHAPIPRLPPARDAASPVPLPLTGKFNDSSCTGTR</sequence>
<gene>
    <name evidence="4" type="ORF">B0H15DRAFT_1024608</name>
</gene>
<reference evidence="4" key="1">
    <citation type="submission" date="2023-03" db="EMBL/GenBank/DDBJ databases">
        <title>Massive genome expansion in bonnet fungi (Mycena s.s.) driven by repeated elements and novel gene families across ecological guilds.</title>
        <authorList>
            <consortium name="Lawrence Berkeley National Laboratory"/>
            <person name="Harder C.B."/>
            <person name="Miyauchi S."/>
            <person name="Viragh M."/>
            <person name="Kuo A."/>
            <person name="Thoen E."/>
            <person name="Andreopoulos B."/>
            <person name="Lu D."/>
            <person name="Skrede I."/>
            <person name="Drula E."/>
            <person name="Henrissat B."/>
            <person name="Morin E."/>
            <person name="Kohler A."/>
            <person name="Barry K."/>
            <person name="LaButti K."/>
            <person name="Morin E."/>
            <person name="Salamov A."/>
            <person name="Lipzen A."/>
            <person name="Mereny Z."/>
            <person name="Hegedus B."/>
            <person name="Baldrian P."/>
            <person name="Stursova M."/>
            <person name="Weitz H."/>
            <person name="Taylor A."/>
            <person name="Grigoriev I.V."/>
            <person name="Nagy L.G."/>
            <person name="Martin F."/>
            <person name="Kauserud H."/>
        </authorList>
    </citation>
    <scope>NUCLEOTIDE SEQUENCE</scope>
    <source>
        <strain evidence="4">CBHHK173m</strain>
    </source>
</reference>
<dbReference type="Proteomes" id="UP001222325">
    <property type="component" value="Unassembled WGS sequence"/>
</dbReference>
<protein>
    <submittedName>
        <fullName evidence="4">Uncharacterized protein</fullName>
    </submittedName>
</protein>
<dbReference type="EMBL" id="JARJCN010000047">
    <property type="protein sequence ID" value="KAJ7082026.1"/>
    <property type="molecule type" value="Genomic_DNA"/>
</dbReference>
<keyword evidence="3" id="KW-0732">Signal</keyword>
<evidence type="ECO:0000313" key="4">
    <source>
        <dbReference type="EMBL" id="KAJ7082026.1"/>
    </source>
</evidence>
<keyword evidence="2" id="KW-0812">Transmembrane</keyword>
<evidence type="ECO:0000256" key="1">
    <source>
        <dbReference type="SAM" id="MobiDB-lite"/>
    </source>
</evidence>
<feature type="signal peptide" evidence="3">
    <location>
        <begin position="1"/>
        <end position="20"/>
    </location>
</feature>
<proteinExistence type="predicted"/>
<feature type="chain" id="PRO_5041901733" evidence="3">
    <location>
        <begin position="21"/>
        <end position="256"/>
    </location>
</feature>
<evidence type="ECO:0000313" key="5">
    <source>
        <dbReference type="Proteomes" id="UP001222325"/>
    </source>
</evidence>
<feature type="compositionally biased region" description="Polar residues" evidence="1">
    <location>
        <begin position="247"/>
        <end position="256"/>
    </location>
</feature>
<accession>A0AAD6U0L9</accession>
<keyword evidence="2" id="KW-0472">Membrane</keyword>
<organism evidence="4 5">
    <name type="scientific">Mycena belliarum</name>
    <dbReference type="NCBI Taxonomy" id="1033014"/>
    <lineage>
        <taxon>Eukaryota</taxon>
        <taxon>Fungi</taxon>
        <taxon>Dikarya</taxon>
        <taxon>Basidiomycota</taxon>
        <taxon>Agaricomycotina</taxon>
        <taxon>Agaricomycetes</taxon>
        <taxon>Agaricomycetidae</taxon>
        <taxon>Agaricales</taxon>
        <taxon>Marasmiineae</taxon>
        <taxon>Mycenaceae</taxon>
        <taxon>Mycena</taxon>
    </lineage>
</organism>
<keyword evidence="5" id="KW-1185">Reference proteome</keyword>
<feature type="compositionally biased region" description="Pro residues" evidence="1">
    <location>
        <begin position="142"/>
        <end position="153"/>
    </location>
</feature>
<feature type="region of interest" description="Disordered" evidence="1">
    <location>
        <begin position="126"/>
        <end position="154"/>
    </location>
</feature>
<evidence type="ECO:0000256" key="2">
    <source>
        <dbReference type="SAM" id="Phobius"/>
    </source>
</evidence>
<comment type="caution">
    <text evidence="4">The sequence shown here is derived from an EMBL/GenBank/DDBJ whole genome shotgun (WGS) entry which is preliminary data.</text>
</comment>